<keyword evidence="3" id="KW-1133">Transmembrane helix</keyword>
<comment type="similarity">
    <text evidence="1">Belongs to the sorting nexin family.</text>
</comment>
<dbReference type="STRING" id="56484.A0A1Y2F083"/>
<dbReference type="OrthoDB" id="41200at2759"/>
<feature type="region of interest" description="Disordered" evidence="2">
    <location>
        <begin position="526"/>
        <end position="581"/>
    </location>
</feature>
<feature type="compositionally biased region" description="Polar residues" evidence="2">
    <location>
        <begin position="533"/>
        <end position="551"/>
    </location>
</feature>
<keyword evidence="3" id="KW-0812">Transmembrane</keyword>
<dbReference type="InterPro" id="IPR013937">
    <property type="entry name" value="Sorting_nexin_C"/>
</dbReference>
<dbReference type="EMBL" id="MCFI01000020">
    <property type="protein sequence ID" value="ORY77288.1"/>
    <property type="molecule type" value="Genomic_DNA"/>
</dbReference>
<evidence type="ECO:0000313" key="5">
    <source>
        <dbReference type="EMBL" id="ORY77288.1"/>
    </source>
</evidence>
<gene>
    <name evidence="5" type="ORF">BCR37DRAFT_150881</name>
</gene>
<accession>A0A1Y2F083</accession>
<dbReference type="PROSITE" id="PS51207">
    <property type="entry name" value="PXA"/>
    <property type="match status" value="1"/>
</dbReference>
<name>A0A1Y2F083_PROLT</name>
<evidence type="ECO:0000259" key="4">
    <source>
        <dbReference type="PROSITE" id="PS51207"/>
    </source>
</evidence>
<dbReference type="PANTHER" id="PTHR22775:SF3">
    <property type="entry name" value="SORTING NEXIN-13"/>
    <property type="match status" value="1"/>
</dbReference>
<organism evidence="5 6">
    <name type="scientific">Protomyces lactucae-debilis</name>
    <dbReference type="NCBI Taxonomy" id="2754530"/>
    <lineage>
        <taxon>Eukaryota</taxon>
        <taxon>Fungi</taxon>
        <taxon>Dikarya</taxon>
        <taxon>Ascomycota</taxon>
        <taxon>Taphrinomycotina</taxon>
        <taxon>Taphrinomycetes</taxon>
        <taxon>Taphrinales</taxon>
        <taxon>Protomycetaceae</taxon>
        <taxon>Protomyces</taxon>
    </lineage>
</organism>
<dbReference type="Pfam" id="PF02194">
    <property type="entry name" value="PXA"/>
    <property type="match status" value="1"/>
</dbReference>
<proteinExistence type="inferred from homology"/>
<sequence>MNFVNEVPNSSIALAIGVCALLYLISRTLFWFVVGALTGSAIILQLHPFSSSFRHDKHPSVKDSEPLDKLECKDQPYEQMSVELRSALTDAIRLLIKNYVQWWYAPPAFEFDEEFPAICASKLADIASNVHASLSKKDCVFIFDIVFAKVVATIGASLSDIRLAQLEAIDPGDLSLYAEAHPESITAQLLDKAHRRTILEATASRFLKRYTDQEDSNCLPASIFLRKVLAFQVLAPSIVAIADKDAINQLIINHFSPTSGHGHALQETIANAAEQLGSTLELKPGLSEAVIDETKELDLPPMTPSSPKRGRRLSFKERLSGVESPEAVRSLLDDAESRHKRKTSLLARTSSFLSKSRSRSASPVKSPNSRPALGSRSNTQIDLYLAEMAVYDASEHDGAIDMSRKVRMDLPPQLTVMLSPTKAPGEESAAKGICIVKSVQELEMLDQHLRRIPGNVSLDGFPAWTEMSYGELEQASLRYLSSIVQTEALARSDAFVRFCRQDLDFEARMKALGASIEQVSPREELATLAETPTRPNSPSKPLSPFRRNSTFAFPPVERPRSQRSHSRAQSRSVSPAKVSAESLMLSGSRSWRDRSSELDVQGLVDQSMALLGSFFALSNKTWTIRRQLLNLLRGLLLSPNSSYAQTIVKQVEGIFDAWVDGHALAQHVRYLSEQLFSDAPPSLKIDKTESHARAEAAKVLLLRQGVPQAIKSLMGATPTNEATLVLFEVMQNQELMEGLLCMTLCDALKVVMNA</sequence>
<keyword evidence="6" id="KW-1185">Reference proteome</keyword>
<comment type="caution">
    <text evidence="5">The sequence shown here is derived from an EMBL/GenBank/DDBJ whole genome shotgun (WGS) entry which is preliminary data.</text>
</comment>
<feature type="transmembrane region" description="Helical" evidence="3">
    <location>
        <begin position="12"/>
        <end position="44"/>
    </location>
</feature>
<feature type="domain" description="PXA" evidence="4">
    <location>
        <begin position="81"/>
        <end position="259"/>
    </location>
</feature>
<dbReference type="Proteomes" id="UP000193685">
    <property type="component" value="Unassembled WGS sequence"/>
</dbReference>
<dbReference type="AlphaFoldDB" id="A0A1Y2F083"/>
<evidence type="ECO:0000256" key="1">
    <source>
        <dbReference type="ARBA" id="ARBA00010883"/>
    </source>
</evidence>
<feature type="region of interest" description="Disordered" evidence="2">
    <location>
        <begin position="294"/>
        <end position="319"/>
    </location>
</feature>
<dbReference type="Pfam" id="PF08628">
    <property type="entry name" value="Nexin_C"/>
    <property type="match status" value="1"/>
</dbReference>
<dbReference type="InterPro" id="IPR003114">
    <property type="entry name" value="Phox_assoc"/>
</dbReference>
<evidence type="ECO:0000256" key="3">
    <source>
        <dbReference type="SAM" id="Phobius"/>
    </source>
</evidence>
<feature type="compositionally biased region" description="Low complexity" evidence="2">
    <location>
        <begin position="350"/>
        <end position="367"/>
    </location>
</feature>
<dbReference type="GO" id="GO:0035091">
    <property type="term" value="F:phosphatidylinositol binding"/>
    <property type="evidence" value="ECO:0007669"/>
    <property type="project" value="TreeGrafter"/>
</dbReference>
<evidence type="ECO:0000256" key="2">
    <source>
        <dbReference type="SAM" id="MobiDB-lite"/>
    </source>
</evidence>
<reference evidence="5 6" key="1">
    <citation type="submission" date="2016-07" db="EMBL/GenBank/DDBJ databases">
        <title>Pervasive Adenine N6-methylation of Active Genes in Fungi.</title>
        <authorList>
            <consortium name="DOE Joint Genome Institute"/>
            <person name="Mondo S.J."/>
            <person name="Dannebaum R.O."/>
            <person name="Kuo R.C."/>
            <person name="Labutti K."/>
            <person name="Haridas S."/>
            <person name="Kuo A."/>
            <person name="Salamov A."/>
            <person name="Ahrendt S.R."/>
            <person name="Lipzen A."/>
            <person name="Sullivan W."/>
            <person name="Andreopoulos W.B."/>
            <person name="Clum A."/>
            <person name="Lindquist E."/>
            <person name="Daum C."/>
            <person name="Ramamoorthy G.K."/>
            <person name="Gryganskyi A."/>
            <person name="Culley D."/>
            <person name="Magnuson J.K."/>
            <person name="James T.Y."/>
            <person name="O'Malley M.A."/>
            <person name="Stajich J.E."/>
            <person name="Spatafora J.W."/>
            <person name="Visel A."/>
            <person name="Grigoriev I.V."/>
        </authorList>
    </citation>
    <scope>NUCLEOTIDE SEQUENCE [LARGE SCALE GENOMIC DNA]</scope>
    <source>
        <strain evidence="5 6">12-1054</strain>
    </source>
</reference>
<dbReference type="SMART" id="SM00313">
    <property type="entry name" value="PXA"/>
    <property type="match status" value="1"/>
</dbReference>
<protein>
    <submittedName>
        <fullName evidence="5">PXA domain-domain-containing protein</fullName>
    </submittedName>
</protein>
<dbReference type="RefSeq" id="XP_040722909.1">
    <property type="nucleotide sequence ID" value="XM_040866103.1"/>
</dbReference>
<dbReference type="GeneID" id="63782702"/>
<feature type="region of interest" description="Disordered" evidence="2">
    <location>
        <begin position="346"/>
        <end position="375"/>
    </location>
</feature>
<keyword evidence="3" id="KW-0472">Membrane</keyword>
<evidence type="ECO:0000313" key="6">
    <source>
        <dbReference type="Proteomes" id="UP000193685"/>
    </source>
</evidence>
<dbReference type="PANTHER" id="PTHR22775">
    <property type="entry name" value="SORTING NEXIN"/>
    <property type="match status" value="1"/>
</dbReference>